<dbReference type="Gramene" id="TraesCS7B03G0181300.1">
    <property type="protein sequence ID" value="TraesCS7B03G0181300.1.CDS"/>
    <property type="gene ID" value="TraesCS7B03G0181300"/>
</dbReference>
<sequence>MVFEDESSNDNSSLPYMHSKTSTDGLNQVPFSLEDPDYKGLELDLIELCEKHGKPSERLVAFEGTMTGRSYVYGNFASHICHTVVLIVGMVNIMEGQNCGFVQWVDEQWPPTMENALLKFWSMVEDSKSARVNDNLQSALTIHHLTEEKKKLDADYDNLVKDVHQLVDFQQDRVVDFSYLQSVVTYQHECRAELAIAIQNLKLKYMKEKELLSEARMNLELKNAEFTKFEEKLTQEKLELKFQVADLLKLKENHNEEKQMQEFKITELMKAERS</sequence>
<proteinExistence type="predicted"/>
<reference evidence="3" key="2">
    <citation type="submission" date="2018-10" db="UniProtKB">
        <authorList>
            <consortium name="EnsemblPlants"/>
        </authorList>
    </citation>
    <scope>IDENTIFICATION</scope>
</reference>
<reference evidence="3" key="1">
    <citation type="submission" date="2018-08" db="EMBL/GenBank/DDBJ databases">
        <authorList>
            <person name="Rossello M."/>
        </authorList>
    </citation>
    <scope>NUCLEOTIDE SEQUENCE [LARGE SCALE GENOMIC DNA]</scope>
    <source>
        <strain evidence="3">cv. Chinese Spring</strain>
    </source>
</reference>
<keyword evidence="1" id="KW-0175">Coiled coil</keyword>
<evidence type="ECO:0000256" key="1">
    <source>
        <dbReference type="SAM" id="Coils"/>
    </source>
</evidence>
<keyword evidence="4" id="KW-1185">Reference proteome</keyword>
<evidence type="ECO:0000313" key="3">
    <source>
        <dbReference type="EnsemblPlants" id="TraesCS7B02G066900.1"/>
    </source>
</evidence>
<dbReference type="EnsemblPlants" id="TraesCS7B02G066900.1">
    <property type="protein sequence ID" value="TraesCS7B02G066900.1"/>
    <property type="gene ID" value="TraesCS7B02G066900"/>
</dbReference>
<dbReference type="SMR" id="A0A3B6S9N2"/>
<protein>
    <submittedName>
        <fullName evidence="3">Uncharacterized protein</fullName>
    </submittedName>
</protein>
<feature type="coiled-coil region" evidence="1">
    <location>
        <begin position="198"/>
        <end position="232"/>
    </location>
</feature>
<evidence type="ECO:0000313" key="4">
    <source>
        <dbReference type="Proteomes" id="UP000019116"/>
    </source>
</evidence>
<dbReference type="Gramene" id="TraesCAD_scaffold_075130_01G000100.1">
    <property type="protein sequence ID" value="TraesCAD_scaffold_075130_01G000100.1"/>
    <property type="gene ID" value="TraesCAD_scaffold_075130_01G000100"/>
</dbReference>
<evidence type="ECO:0000256" key="2">
    <source>
        <dbReference type="SAM" id="MobiDB-lite"/>
    </source>
</evidence>
<accession>A0A3B6S9N2</accession>
<dbReference type="PANTHER" id="PTHR35163">
    <property type="entry name" value="OS02G0467300 PROTEIN"/>
    <property type="match status" value="1"/>
</dbReference>
<organism evidence="3">
    <name type="scientific">Triticum aestivum</name>
    <name type="common">Wheat</name>
    <dbReference type="NCBI Taxonomy" id="4565"/>
    <lineage>
        <taxon>Eukaryota</taxon>
        <taxon>Viridiplantae</taxon>
        <taxon>Streptophyta</taxon>
        <taxon>Embryophyta</taxon>
        <taxon>Tracheophyta</taxon>
        <taxon>Spermatophyta</taxon>
        <taxon>Magnoliopsida</taxon>
        <taxon>Liliopsida</taxon>
        <taxon>Poales</taxon>
        <taxon>Poaceae</taxon>
        <taxon>BOP clade</taxon>
        <taxon>Pooideae</taxon>
        <taxon>Triticodae</taxon>
        <taxon>Triticeae</taxon>
        <taxon>Triticinae</taxon>
        <taxon>Triticum</taxon>
    </lineage>
</organism>
<dbReference type="Gramene" id="TraesCLE_scaffold_124066_01G000100.1">
    <property type="protein sequence ID" value="TraesCLE_scaffold_124066_01G000100.1"/>
    <property type="gene ID" value="TraesCLE_scaffold_124066_01G000100"/>
</dbReference>
<feature type="compositionally biased region" description="Polar residues" evidence="2">
    <location>
        <begin position="9"/>
        <end position="21"/>
    </location>
</feature>
<dbReference type="Gramene" id="TraesWEE_scaffold_136455_01G000100.1">
    <property type="protein sequence ID" value="TraesWEE_scaffold_136455_01G000100.1"/>
    <property type="gene ID" value="TraesWEE_scaffold_136455_01G000100"/>
</dbReference>
<feature type="region of interest" description="Disordered" evidence="2">
    <location>
        <begin position="1"/>
        <end position="21"/>
    </location>
</feature>
<dbReference type="PANTHER" id="PTHR35163:SF8">
    <property type="entry name" value="GENOME ASSEMBLY, CHROMOSOME: II"/>
    <property type="match status" value="1"/>
</dbReference>
<name>A0A3B6S9N2_WHEAT</name>
<dbReference type="OrthoDB" id="696051at2759"/>
<dbReference type="Proteomes" id="UP000019116">
    <property type="component" value="Chromosome 7B"/>
</dbReference>
<dbReference type="AlphaFoldDB" id="A0A3B6S9N2"/>
<dbReference type="Gramene" id="TraesCS7B02G066900.1">
    <property type="protein sequence ID" value="TraesCS7B02G066900.1"/>
    <property type="gene ID" value="TraesCS7B02G066900"/>
</dbReference>
<dbReference type="Gramene" id="TraesROB_scaffold_066623_01G000100.1">
    <property type="protein sequence ID" value="TraesROB_scaffold_066623_01G000100.1"/>
    <property type="gene ID" value="TraesROB_scaffold_066623_01G000100"/>
</dbReference>